<evidence type="ECO:0000313" key="1">
    <source>
        <dbReference type="EMBL" id="RON55008.1"/>
    </source>
</evidence>
<evidence type="ECO:0000313" key="2">
    <source>
        <dbReference type="Proteomes" id="UP000283627"/>
    </source>
</evidence>
<dbReference type="AlphaFoldDB" id="A0A423KM98"/>
<proteinExistence type="predicted"/>
<organism evidence="1 2">
    <name type="scientific">Pseudomonas frederiksbergensis</name>
    <dbReference type="NCBI Taxonomy" id="104087"/>
    <lineage>
        <taxon>Bacteria</taxon>
        <taxon>Pseudomonadati</taxon>
        <taxon>Pseudomonadota</taxon>
        <taxon>Gammaproteobacteria</taxon>
        <taxon>Pseudomonadales</taxon>
        <taxon>Pseudomonadaceae</taxon>
        <taxon>Pseudomonas</taxon>
    </lineage>
</organism>
<sequence length="142" mass="15349">MTDFNDVNDTVAVDLPGRLDATASSKDLSLVFDQNDTVAYRVVDDVGLQFIDSRPVGPGDPTRQFRLNIGVSINATPKEYLINDATTDALVMFRGQGGTNKVIGGLRVIKNDATGLAGEFNGTCTLGDSQYKIMCPEFRVDK</sequence>
<comment type="caution">
    <text evidence="1">The sequence shown here is derived from an EMBL/GenBank/DDBJ whole genome shotgun (WGS) entry which is preliminary data.</text>
</comment>
<dbReference type="EMBL" id="MOBP01000006">
    <property type="protein sequence ID" value="RON55008.1"/>
    <property type="molecule type" value="Genomic_DNA"/>
</dbReference>
<dbReference type="Proteomes" id="UP000283627">
    <property type="component" value="Unassembled WGS sequence"/>
</dbReference>
<gene>
    <name evidence="1" type="ORF">BK665_11885</name>
</gene>
<reference evidence="1 2" key="1">
    <citation type="submission" date="2016-10" db="EMBL/GenBank/DDBJ databases">
        <title>Comparative genome analysis of multiple Pseudomonas spp. focuses on biocontrol and plant growth promoting traits.</title>
        <authorList>
            <person name="Tao X.-Y."/>
            <person name="Taylor C.G."/>
        </authorList>
    </citation>
    <scope>NUCLEOTIDE SEQUENCE [LARGE SCALE GENOMIC DNA]</scope>
    <source>
        <strain evidence="1 2">39A2</strain>
    </source>
</reference>
<name>A0A423KM98_9PSED</name>
<protein>
    <submittedName>
        <fullName evidence="1">Uncharacterized protein</fullName>
    </submittedName>
</protein>
<accession>A0A423KM98</accession>